<organism evidence="1 2">
    <name type="scientific">Streptomyces bluensis</name>
    <dbReference type="NCBI Taxonomy" id="33897"/>
    <lineage>
        <taxon>Bacteria</taxon>
        <taxon>Bacillati</taxon>
        <taxon>Actinomycetota</taxon>
        <taxon>Actinomycetes</taxon>
        <taxon>Kitasatosporales</taxon>
        <taxon>Streptomycetaceae</taxon>
        <taxon>Streptomyces</taxon>
    </lineage>
</organism>
<gene>
    <name evidence="1" type="ORF">ACFY1D_29675</name>
</gene>
<sequence>MTIRSWTIQRGALPAHAAAVGRFEEFLSAPRALALCVHPALVEALPIAFPDGVPAGTFSADLHYLDKLGLAPSSHAEWLSILHLLSLSQGAPERARADGIRRPAAMADRLVQLACARPSPHRWSLDRRH</sequence>
<keyword evidence="2" id="KW-1185">Reference proteome</keyword>
<accession>A0ABW6UQ43</accession>
<evidence type="ECO:0000313" key="2">
    <source>
        <dbReference type="Proteomes" id="UP001602058"/>
    </source>
</evidence>
<name>A0ABW6UQ43_9ACTN</name>
<dbReference type="RefSeq" id="WP_387890831.1">
    <property type="nucleotide sequence ID" value="NZ_JBIAWJ010000019.1"/>
</dbReference>
<proteinExistence type="predicted"/>
<dbReference type="EMBL" id="JBIAWJ010000019">
    <property type="protein sequence ID" value="MFF4525563.1"/>
    <property type="molecule type" value="Genomic_DNA"/>
</dbReference>
<protein>
    <submittedName>
        <fullName evidence="1">Uncharacterized protein</fullName>
    </submittedName>
</protein>
<reference evidence="1 2" key="1">
    <citation type="submission" date="2024-10" db="EMBL/GenBank/DDBJ databases">
        <title>The Natural Products Discovery Center: Release of the First 8490 Sequenced Strains for Exploring Actinobacteria Biosynthetic Diversity.</title>
        <authorList>
            <person name="Kalkreuter E."/>
            <person name="Kautsar S.A."/>
            <person name="Yang D."/>
            <person name="Bader C.D."/>
            <person name="Teijaro C.N."/>
            <person name="Fluegel L."/>
            <person name="Davis C.M."/>
            <person name="Simpson J.R."/>
            <person name="Lauterbach L."/>
            <person name="Steele A.D."/>
            <person name="Gui C."/>
            <person name="Meng S."/>
            <person name="Li G."/>
            <person name="Viehrig K."/>
            <person name="Ye F."/>
            <person name="Su P."/>
            <person name="Kiefer A.F."/>
            <person name="Nichols A."/>
            <person name="Cepeda A.J."/>
            <person name="Yan W."/>
            <person name="Fan B."/>
            <person name="Jiang Y."/>
            <person name="Adhikari A."/>
            <person name="Zheng C.-J."/>
            <person name="Schuster L."/>
            <person name="Cowan T.M."/>
            <person name="Smanski M.J."/>
            <person name="Chevrette M.G."/>
            <person name="De Carvalho L.P.S."/>
            <person name="Shen B."/>
        </authorList>
    </citation>
    <scope>NUCLEOTIDE SEQUENCE [LARGE SCALE GENOMIC DNA]</scope>
    <source>
        <strain evidence="1 2">NPDC001390</strain>
    </source>
</reference>
<evidence type="ECO:0000313" key="1">
    <source>
        <dbReference type="EMBL" id="MFF4525563.1"/>
    </source>
</evidence>
<comment type="caution">
    <text evidence="1">The sequence shown here is derived from an EMBL/GenBank/DDBJ whole genome shotgun (WGS) entry which is preliminary data.</text>
</comment>
<dbReference type="Proteomes" id="UP001602058">
    <property type="component" value="Unassembled WGS sequence"/>
</dbReference>